<evidence type="ECO:0000259" key="1">
    <source>
        <dbReference type="PROSITE" id="PS51910"/>
    </source>
</evidence>
<dbReference type="AlphaFoldDB" id="A0A9N8KWN1"/>
<protein>
    <recommendedName>
        <fullName evidence="1">GH18 domain-containing protein</fullName>
    </recommendedName>
</protein>
<gene>
    <name evidence="2" type="ORF">AWRI4620_LOCUS9306</name>
</gene>
<organism evidence="2 3">
    <name type="scientific">Aureobasidium uvarum</name>
    <dbReference type="NCBI Taxonomy" id="2773716"/>
    <lineage>
        <taxon>Eukaryota</taxon>
        <taxon>Fungi</taxon>
        <taxon>Dikarya</taxon>
        <taxon>Ascomycota</taxon>
        <taxon>Pezizomycotina</taxon>
        <taxon>Dothideomycetes</taxon>
        <taxon>Dothideomycetidae</taxon>
        <taxon>Dothideales</taxon>
        <taxon>Saccotheciaceae</taxon>
        <taxon>Aureobasidium</taxon>
    </lineage>
</organism>
<dbReference type="Gene3D" id="3.20.20.80">
    <property type="entry name" value="Glycosidases"/>
    <property type="match status" value="1"/>
</dbReference>
<evidence type="ECO:0000313" key="3">
    <source>
        <dbReference type="Proteomes" id="UP000745764"/>
    </source>
</evidence>
<proteinExistence type="predicted"/>
<evidence type="ECO:0000313" key="2">
    <source>
        <dbReference type="EMBL" id="CAD0115051.1"/>
    </source>
</evidence>
<keyword evidence="3" id="KW-1185">Reference proteome</keyword>
<dbReference type="InterPro" id="IPR017853">
    <property type="entry name" value="GH"/>
</dbReference>
<accession>A0A9N8KWN1</accession>
<dbReference type="SUPFAM" id="SSF51445">
    <property type="entry name" value="(Trans)glycosidases"/>
    <property type="match status" value="1"/>
</dbReference>
<dbReference type="OrthoDB" id="73875at2759"/>
<dbReference type="PANTHER" id="PTHR11177:SF397">
    <property type="entry name" value="CHITINASE"/>
    <property type="match status" value="1"/>
</dbReference>
<comment type="caution">
    <text evidence="2">The sequence shown here is derived from an EMBL/GenBank/DDBJ whole genome shotgun (WGS) entry which is preliminary data.</text>
</comment>
<dbReference type="EMBL" id="CAINUL010000019">
    <property type="protein sequence ID" value="CAD0115051.1"/>
    <property type="molecule type" value="Genomic_DNA"/>
</dbReference>
<dbReference type="InterPro" id="IPR050314">
    <property type="entry name" value="Glycosyl_Hydrlase_18"/>
</dbReference>
<dbReference type="GO" id="GO:0005975">
    <property type="term" value="P:carbohydrate metabolic process"/>
    <property type="evidence" value="ECO:0007669"/>
    <property type="project" value="InterPro"/>
</dbReference>
<feature type="domain" description="GH18" evidence="1">
    <location>
        <begin position="1"/>
        <end position="110"/>
    </location>
</feature>
<name>A0A9N8KWN1_9PEZI</name>
<dbReference type="PANTHER" id="PTHR11177">
    <property type="entry name" value="CHITINASE"/>
    <property type="match status" value="1"/>
</dbReference>
<dbReference type="PROSITE" id="PS51910">
    <property type="entry name" value="GH18_2"/>
    <property type="match status" value="1"/>
</dbReference>
<dbReference type="InterPro" id="IPR001223">
    <property type="entry name" value="Glyco_hydro18_cat"/>
</dbReference>
<dbReference type="Pfam" id="PF00704">
    <property type="entry name" value="Glyco_hydro_18"/>
    <property type="match status" value="1"/>
</dbReference>
<reference evidence="2" key="1">
    <citation type="submission" date="2020-06" db="EMBL/GenBank/DDBJ databases">
        <authorList>
            <person name="Onetto C."/>
        </authorList>
    </citation>
    <scope>NUCLEOTIDE SEQUENCE</scope>
</reference>
<dbReference type="Proteomes" id="UP000745764">
    <property type="component" value="Unassembled WGS sequence"/>
</dbReference>
<sequence>MTFQDIPIADLTHLHFSFGYVTPESFEIAPMDDLDMDLFTEMAKLKDDNAGLKVIVALGGWTFNDNNTATQPVFHDIVSSASARGTFITNLLNFLQEYGYDGVDFDWGES</sequence>